<evidence type="ECO:0000256" key="1">
    <source>
        <dbReference type="ARBA" id="ARBA00004651"/>
    </source>
</evidence>
<dbReference type="PROSITE" id="PS50928">
    <property type="entry name" value="ABC_TM1"/>
    <property type="match status" value="1"/>
</dbReference>
<feature type="transmembrane region" description="Helical" evidence="9">
    <location>
        <begin position="129"/>
        <end position="151"/>
    </location>
</feature>
<dbReference type="GO" id="GO:0022857">
    <property type="term" value="F:transmembrane transporter activity"/>
    <property type="evidence" value="ECO:0007669"/>
    <property type="project" value="InterPro"/>
</dbReference>
<dbReference type="PANTHER" id="PTHR30614">
    <property type="entry name" value="MEMBRANE COMPONENT OF AMINO ACID ABC TRANSPORTER"/>
    <property type="match status" value="1"/>
</dbReference>
<evidence type="ECO:0000256" key="7">
    <source>
        <dbReference type="ARBA" id="ARBA00022989"/>
    </source>
</evidence>
<dbReference type="InterPro" id="IPR043429">
    <property type="entry name" value="ArtM/GltK/GlnP/TcyL/YhdX-like"/>
</dbReference>
<evidence type="ECO:0000256" key="5">
    <source>
        <dbReference type="ARBA" id="ARBA00022692"/>
    </source>
</evidence>
<keyword evidence="6" id="KW-0029">Amino-acid transport</keyword>
<feature type="domain" description="ABC transmembrane type-1" evidence="10">
    <location>
        <begin position="58"/>
        <end position="251"/>
    </location>
</feature>
<dbReference type="SUPFAM" id="SSF161098">
    <property type="entry name" value="MetI-like"/>
    <property type="match status" value="1"/>
</dbReference>
<dbReference type="STRING" id="85336.A7979_10005"/>
<gene>
    <name evidence="11" type="ORF">E4U03_12085</name>
</gene>
<dbReference type="NCBIfam" id="TIGR01726">
    <property type="entry name" value="HEQRo_perm_3TM"/>
    <property type="match status" value="1"/>
</dbReference>
<dbReference type="OrthoDB" id="9814902at2"/>
<feature type="transmembrane region" description="Helical" evidence="9">
    <location>
        <begin position="103"/>
        <end position="123"/>
    </location>
</feature>
<dbReference type="EMBL" id="SPQC01000070">
    <property type="protein sequence ID" value="TFU19871.1"/>
    <property type="molecule type" value="Genomic_DNA"/>
</dbReference>
<organism evidence="11 12">
    <name type="scientific">Rothia nasimurium</name>
    <dbReference type="NCBI Taxonomy" id="85336"/>
    <lineage>
        <taxon>Bacteria</taxon>
        <taxon>Bacillati</taxon>
        <taxon>Actinomycetota</taxon>
        <taxon>Actinomycetes</taxon>
        <taxon>Micrococcales</taxon>
        <taxon>Micrococcaceae</taxon>
        <taxon>Rothia</taxon>
    </lineage>
</organism>
<evidence type="ECO:0000313" key="11">
    <source>
        <dbReference type="EMBL" id="TFU19871.1"/>
    </source>
</evidence>
<dbReference type="Pfam" id="PF00528">
    <property type="entry name" value="BPD_transp_1"/>
    <property type="match status" value="1"/>
</dbReference>
<evidence type="ECO:0000256" key="2">
    <source>
        <dbReference type="ARBA" id="ARBA00010072"/>
    </source>
</evidence>
<proteinExistence type="inferred from homology"/>
<dbReference type="InterPro" id="IPR000515">
    <property type="entry name" value="MetI-like"/>
</dbReference>
<reference evidence="11 12" key="1">
    <citation type="submission" date="2019-03" db="EMBL/GenBank/DDBJ databases">
        <title>Diversity of the mouse oral microbiome.</title>
        <authorList>
            <person name="Joseph S."/>
            <person name="Aduse-Opoku J."/>
            <person name="Curtis M."/>
            <person name="Wade W."/>
            <person name="Hashim A."/>
        </authorList>
    </citation>
    <scope>NUCLEOTIDE SEQUENCE [LARGE SCALE GENOMIC DNA]</scope>
    <source>
        <strain evidence="12">irhom_31</strain>
    </source>
</reference>
<feature type="transmembrane region" description="Helical" evidence="9">
    <location>
        <begin position="233"/>
        <end position="254"/>
    </location>
</feature>
<feature type="transmembrane region" description="Helical" evidence="9">
    <location>
        <begin position="62"/>
        <end position="82"/>
    </location>
</feature>
<comment type="subcellular location">
    <subcellularLocation>
        <location evidence="1 9">Cell membrane</location>
        <topology evidence="1 9">Multi-pass membrane protein</topology>
    </subcellularLocation>
</comment>
<keyword evidence="8 9" id="KW-0472">Membrane</keyword>
<evidence type="ECO:0000256" key="3">
    <source>
        <dbReference type="ARBA" id="ARBA00022448"/>
    </source>
</evidence>
<evidence type="ECO:0000259" key="10">
    <source>
        <dbReference type="PROSITE" id="PS50928"/>
    </source>
</evidence>
<comment type="caution">
    <text evidence="11">The sequence shown here is derived from an EMBL/GenBank/DDBJ whole genome shotgun (WGS) entry which is preliminary data.</text>
</comment>
<keyword evidence="4" id="KW-1003">Cell membrane</keyword>
<dbReference type="PANTHER" id="PTHR30614:SF20">
    <property type="entry name" value="GLUTAMINE TRANSPORT SYSTEM PERMEASE PROTEIN GLNP"/>
    <property type="match status" value="1"/>
</dbReference>
<dbReference type="InterPro" id="IPR035906">
    <property type="entry name" value="MetI-like_sf"/>
</dbReference>
<evidence type="ECO:0000256" key="8">
    <source>
        <dbReference type="ARBA" id="ARBA00023136"/>
    </source>
</evidence>
<feature type="transmembrane region" description="Helical" evidence="9">
    <location>
        <begin position="172"/>
        <end position="190"/>
    </location>
</feature>
<feature type="transmembrane region" description="Helical" evidence="9">
    <location>
        <begin position="12"/>
        <end position="31"/>
    </location>
</feature>
<dbReference type="RefSeq" id="WP_135013974.1">
    <property type="nucleotide sequence ID" value="NZ_JADGLK010000070.1"/>
</dbReference>
<protein>
    <submittedName>
        <fullName evidence="11">Amino acid ABC transporter permease</fullName>
    </submittedName>
</protein>
<dbReference type="Gene3D" id="1.10.3720.10">
    <property type="entry name" value="MetI-like"/>
    <property type="match status" value="1"/>
</dbReference>
<accession>A0A4Y9F051</accession>
<comment type="similarity">
    <text evidence="2">Belongs to the binding-protein-dependent transport system permease family. HisMQ subfamily.</text>
</comment>
<dbReference type="Proteomes" id="UP000297951">
    <property type="component" value="Unassembled WGS sequence"/>
</dbReference>
<dbReference type="InterPro" id="IPR010065">
    <property type="entry name" value="AA_ABC_transptr_permease_3TM"/>
</dbReference>
<keyword evidence="3 9" id="KW-0813">Transport</keyword>
<evidence type="ECO:0000256" key="4">
    <source>
        <dbReference type="ARBA" id="ARBA00022475"/>
    </source>
</evidence>
<evidence type="ECO:0000313" key="12">
    <source>
        <dbReference type="Proteomes" id="UP000297951"/>
    </source>
</evidence>
<name>A0A4Y9F051_9MICC</name>
<dbReference type="CDD" id="cd06261">
    <property type="entry name" value="TM_PBP2"/>
    <property type="match status" value="1"/>
</dbReference>
<dbReference type="GO" id="GO:0043190">
    <property type="term" value="C:ATP-binding cassette (ABC) transporter complex"/>
    <property type="evidence" value="ECO:0007669"/>
    <property type="project" value="InterPro"/>
</dbReference>
<evidence type="ECO:0000256" key="6">
    <source>
        <dbReference type="ARBA" id="ARBA00022970"/>
    </source>
</evidence>
<dbReference type="GO" id="GO:0006865">
    <property type="term" value="P:amino acid transport"/>
    <property type="evidence" value="ECO:0007669"/>
    <property type="project" value="UniProtKB-KW"/>
</dbReference>
<keyword evidence="5 9" id="KW-0812">Transmembrane</keyword>
<sequence length="264" mass="28667">MALSTRQKQTYARYAQCALLAIIALVVILVADWATLRDKAFNPEIIAQQFPNIITVALKNTLIYTALGFVVGLAGGVLLALMKISSVAPYRWLASLYIELFRGLPALLVFIAFGYGIPLAFGLRLNNYVTVMLALGMVSAAYIGEVLRAGLEAVPKGQYEAARSLGMSHTRAMVTVIIPQAFRIVLPPLTNEIILLTKDSSLVYLLGMSVAQYELTKFGREGISGSGAGLTPLVLAGACYLIITVPLGFLARHFEKRAKARFRK</sequence>
<keyword evidence="7 9" id="KW-1133">Transmembrane helix</keyword>
<evidence type="ECO:0000256" key="9">
    <source>
        <dbReference type="RuleBase" id="RU363032"/>
    </source>
</evidence>
<dbReference type="AlphaFoldDB" id="A0A4Y9F051"/>